<dbReference type="PANTHER" id="PTHR30204:SF90">
    <property type="entry name" value="HTH-TYPE TRANSCRIPTIONAL ACTIVATOR MTA"/>
    <property type="match status" value="1"/>
</dbReference>
<dbReference type="PRINTS" id="PR00040">
    <property type="entry name" value="HTHMERR"/>
</dbReference>
<dbReference type="InterPro" id="IPR036244">
    <property type="entry name" value="TipA-like_antibiotic-bd"/>
</dbReference>
<dbReference type="Gene3D" id="1.10.490.50">
    <property type="entry name" value="Antibiotic binding domain of TipA-like multidrug resistance regulators"/>
    <property type="match status" value="1"/>
</dbReference>
<dbReference type="eggNOG" id="COG0789">
    <property type="taxonomic scope" value="Bacteria"/>
</dbReference>
<dbReference type="Pfam" id="PF13411">
    <property type="entry name" value="MerR_1"/>
    <property type="match status" value="1"/>
</dbReference>
<dbReference type="STRING" id="357278.IV61_GL000668"/>
<protein>
    <submittedName>
        <fullName evidence="6">MerR family transcriptional regulator</fullName>
    </submittedName>
</protein>
<dbReference type="Proteomes" id="UP000051176">
    <property type="component" value="Unassembled WGS sequence"/>
</dbReference>
<organism evidence="6 7">
    <name type="scientific">Levilactobacillus parabrevis ATCC 53295</name>
    <dbReference type="NCBI Taxonomy" id="1267003"/>
    <lineage>
        <taxon>Bacteria</taxon>
        <taxon>Bacillati</taxon>
        <taxon>Bacillota</taxon>
        <taxon>Bacilli</taxon>
        <taxon>Lactobacillales</taxon>
        <taxon>Lactobacillaceae</taxon>
        <taxon>Levilactobacillus</taxon>
    </lineage>
</organism>
<dbReference type="AlphaFoldDB" id="A0A0R1GNS9"/>
<evidence type="ECO:0000256" key="3">
    <source>
        <dbReference type="ARBA" id="ARBA00023159"/>
    </source>
</evidence>
<sequence length="256" mass="29413">MVTMTYSIQQLAQLAGVSPRTLRYYDQIDLLPAQRNPVNGYREYHVEAVDQLQLIRYFQEFGFSLAQIQTLLAQSPAEQTAALTAQRRQLIANRDHLTTLLNTLDRTLAARNGGPKMTDTEKFAAFKQQQLTQNEQEFGEESRKRYGQTEFTASQKKFAGLTEADYQAMQTTEEKLVTKLKAVATTSDLTSNTAREVYDLHRQWLCFTWNNYSAEAHRGLAQMYLNDDRFARYYNDRVGLANATETLVAIIQRYAH</sequence>
<dbReference type="PATRIC" id="fig|1267003.4.peg.1437"/>
<keyword evidence="2" id="KW-0238">DNA-binding</keyword>
<dbReference type="SMART" id="SM00422">
    <property type="entry name" value="HTH_MERR"/>
    <property type="match status" value="1"/>
</dbReference>
<evidence type="ECO:0000256" key="1">
    <source>
        <dbReference type="ARBA" id="ARBA00023015"/>
    </source>
</evidence>
<dbReference type="Pfam" id="PF07739">
    <property type="entry name" value="TipAS"/>
    <property type="match status" value="1"/>
</dbReference>
<dbReference type="SUPFAM" id="SSF46955">
    <property type="entry name" value="Putative DNA-binding domain"/>
    <property type="match status" value="1"/>
</dbReference>
<dbReference type="InterPro" id="IPR012925">
    <property type="entry name" value="TipAS_dom"/>
</dbReference>
<proteinExistence type="predicted"/>
<keyword evidence="1" id="KW-0805">Transcription regulation</keyword>
<dbReference type="Gene3D" id="1.10.1660.10">
    <property type="match status" value="1"/>
</dbReference>
<dbReference type="InterPro" id="IPR009061">
    <property type="entry name" value="DNA-bd_dom_put_sf"/>
</dbReference>
<evidence type="ECO:0000313" key="7">
    <source>
        <dbReference type="Proteomes" id="UP000051176"/>
    </source>
</evidence>
<gene>
    <name evidence="6" type="ORF">FD07_GL001357</name>
</gene>
<feature type="domain" description="HTH merR-type" evidence="5">
    <location>
        <begin position="5"/>
        <end position="74"/>
    </location>
</feature>
<evidence type="ECO:0000256" key="2">
    <source>
        <dbReference type="ARBA" id="ARBA00023125"/>
    </source>
</evidence>
<keyword evidence="4" id="KW-0804">Transcription</keyword>
<dbReference type="CDD" id="cd01106">
    <property type="entry name" value="HTH_TipAL-Mta"/>
    <property type="match status" value="1"/>
</dbReference>
<keyword evidence="7" id="KW-1185">Reference proteome</keyword>
<dbReference type="InterPro" id="IPR000551">
    <property type="entry name" value="MerR-type_HTH_dom"/>
</dbReference>
<name>A0A0R1GNS9_9LACO</name>
<dbReference type="EMBL" id="AZCZ01000034">
    <property type="protein sequence ID" value="KRK35608.1"/>
    <property type="molecule type" value="Genomic_DNA"/>
</dbReference>
<dbReference type="SUPFAM" id="SSF89082">
    <property type="entry name" value="Antibiotic binding domain of TipA-like multidrug resistance regulators"/>
    <property type="match status" value="1"/>
</dbReference>
<dbReference type="GO" id="GO:0003677">
    <property type="term" value="F:DNA binding"/>
    <property type="evidence" value="ECO:0007669"/>
    <property type="project" value="UniProtKB-KW"/>
</dbReference>
<dbReference type="PROSITE" id="PS50937">
    <property type="entry name" value="HTH_MERR_2"/>
    <property type="match status" value="1"/>
</dbReference>
<dbReference type="GO" id="GO:0003700">
    <property type="term" value="F:DNA-binding transcription factor activity"/>
    <property type="evidence" value="ECO:0007669"/>
    <property type="project" value="InterPro"/>
</dbReference>
<evidence type="ECO:0000256" key="4">
    <source>
        <dbReference type="ARBA" id="ARBA00023163"/>
    </source>
</evidence>
<evidence type="ECO:0000259" key="5">
    <source>
        <dbReference type="PROSITE" id="PS50937"/>
    </source>
</evidence>
<comment type="caution">
    <text evidence="6">The sequence shown here is derived from an EMBL/GenBank/DDBJ whole genome shotgun (WGS) entry which is preliminary data.</text>
</comment>
<evidence type="ECO:0000313" key="6">
    <source>
        <dbReference type="EMBL" id="KRK35608.1"/>
    </source>
</evidence>
<reference evidence="6 7" key="1">
    <citation type="journal article" date="2015" name="Genome Announc.">
        <title>Expanding the biotechnology potential of lactobacilli through comparative genomics of 213 strains and associated genera.</title>
        <authorList>
            <person name="Sun Z."/>
            <person name="Harris H.M."/>
            <person name="McCann A."/>
            <person name="Guo C."/>
            <person name="Argimon S."/>
            <person name="Zhang W."/>
            <person name="Yang X."/>
            <person name="Jeffery I.B."/>
            <person name="Cooney J.C."/>
            <person name="Kagawa T.F."/>
            <person name="Liu W."/>
            <person name="Song Y."/>
            <person name="Salvetti E."/>
            <person name="Wrobel A."/>
            <person name="Rasinkangas P."/>
            <person name="Parkhill J."/>
            <person name="Rea M.C."/>
            <person name="O'Sullivan O."/>
            <person name="Ritari J."/>
            <person name="Douillard F.P."/>
            <person name="Paul Ross R."/>
            <person name="Yang R."/>
            <person name="Briner A.E."/>
            <person name="Felis G.E."/>
            <person name="de Vos W.M."/>
            <person name="Barrangou R."/>
            <person name="Klaenhammer T.R."/>
            <person name="Caufield P.W."/>
            <person name="Cui Y."/>
            <person name="Zhang H."/>
            <person name="O'Toole P.W."/>
        </authorList>
    </citation>
    <scope>NUCLEOTIDE SEQUENCE [LARGE SCALE GENOMIC DNA]</scope>
    <source>
        <strain evidence="6 7">ATCC 53295</strain>
    </source>
</reference>
<keyword evidence="3" id="KW-0010">Activator</keyword>
<accession>A0A0R1GNS9</accession>
<dbReference type="PANTHER" id="PTHR30204">
    <property type="entry name" value="REDOX-CYCLING DRUG-SENSING TRANSCRIPTIONAL ACTIVATOR SOXR"/>
    <property type="match status" value="1"/>
</dbReference>
<dbReference type="InterPro" id="IPR047057">
    <property type="entry name" value="MerR_fam"/>
</dbReference>